<evidence type="ECO:0000256" key="5">
    <source>
        <dbReference type="SAM" id="MobiDB-lite"/>
    </source>
</evidence>
<feature type="compositionally biased region" description="Basic and acidic residues" evidence="5">
    <location>
        <begin position="85"/>
        <end position="99"/>
    </location>
</feature>
<feature type="compositionally biased region" description="Basic and acidic residues" evidence="5">
    <location>
        <begin position="259"/>
        <end position="271"/>
    </location>
</feature>
<dbReference type="SUPFAM" id="SSF74653">
    <property type="entry name" value="TolA/TonB C-terminal domain"/>
    <property type="match status" value="1"/>
</dbReference>
<dbReference type="GO" id="GO:0016020">
    <property type="term" value="C:membrane"/>
    <property type="evidence" value="ECO:0007669"/>
    <property type="project" value="UniProtKB-SubCell"/>
</dbReference>
<sequence>MRSIDRARLVSASFFSLVVHLALLATGGALLARASRAEPGGLALRGLHAPLRDEVVEIELPTLSEGSIAGELVELPAVPVPRGGGEAEPRPDTGERGRGGTDTASARATNLADRQDDRALVTEVPSRIDRTQVQRIDAGEERASREDRRASREPMELTFLASGRSGSRPERRTYAVHDPSSGGSRAGRATRRGGALGAAALPPDGIEAARPVGGAEEGVAAPSEGIGARDGAPGKDARASAEVPLARPWVTAGTPSVPADHEGRPSDRVDSEQEAALALQSIVHASTAGGAPGDGTGGQNGPTAPGSGGSAGRGSVADPLGTGQGPGLDASALDKRRMDYVRRVLARIHPLWKDAFPRWAIAEGRGGTVVVAFVIRADGSVASARVARPSGIPEFDENCRQAVLRGAPFEPLPRELGPTFAWSMPFVAKNPAVRPPDPARP</sequence>
<proteinExistence type="predicted"/>
<evidence type="ECO:0000313" key="8">
    <source>
        <dbReference type="Proteomes" id="UP000309215"/>
    </source>
</evidence>
<evidence type="ECO:0000313" key="7">
    <source>
        <dbReference type="EMBL" id="TKD07881.1"/>
    </source>
</evidence>
<feature type="region of interest" description="Disordered" evidence="5">
    <location>
        <begin position="130"/>
        <end position="274"/>
    </location>
</feature>
<dbReference type="RefSeq" id="WP_136929969.1">
    <property type="nucleotide sequence ID" value="NZ_SSMQ01000015.1"/>
</dbReference>
<organism evidence="7 8">
    <name type="scientific">Polyangium fumosum</name>
    <dbReference type="NCBI Taxonomy" id="889272"/>
    <lineage>
        <taxon>Bacteria</taxon>
        <taxon>Pseudomonadati</taxon>
        <taxon>Myxococcota</taxon>
        <taxon>Polyangia</taxon>
        <taxon>Polyangiales</taxon>
        <taxon>Polyangiaceae</taxon>
        <taxon>Polyangium</taxon>
    </lineage>
</organism>
<dbReference type="InterPro" id="IPR037682">
    <property type="entry name" value="TonB_C"/>
</dbReference>
<feature type="domain" description="TonB C-terminal" evidence="6">
    <location>
        <begin position="341"/>
        <end position="437"/>
    </location>
</feature>
<dbReference type="NCBIfam" id="TIGR01352">
    <property type="entry name" value="tonB_Cterm"/>
    <property type="match status" value="1"/>
</dbReference>
<dbReference type="Pfam" id="PF03544">
    <property type="entry name" value="TonB_C"/>
    <property type="match status" value="1"/>
</dbReference>
<keyword evidence="4" id="KW-0472">Membrane</keyword>
<dbReference type="GO" id="GO:0055085">
    <property type="term" value="P:transmembrane transport"/>
    <property type="evidence" value="ECO:0007669"/>
    <property type="project" value="InterPro"/>
</dbReference>
<keyword evidence="2" id="KW-0812">Transmembrane</keyword>
<dbReference type="InterPro" id="IPR006260">
    <property type="entry name" value="TonB/TolA_C"/>
</dbReference>
<reference evidence="7 8" key="1">
    <citation type="submission" date="2019-04" db="EMBL/GenBank/DDBJ databases">
        <authorList>
            <person name="Li Y."/>
            <person name="Wang J."/>
        </authorList>
    </citation>
    <scope>NUCLEOTIDE SEQUENCE [LARGE SCALE GENOMIC DNA]</scope>
    <source>
        <strain evidence="7 8">DSM 14668</strain>
    </source>
</reference>
<evidence type="ECO:0000256" key="3">
    <source>
        <dbReference type="ARBA" id="ARBA00022989"/>
    </source>
</evidence>
<dbReference type="Proteomes" id="UP000309215">
    <property type="component" value="Unassembled WGS sequence"/>
</dbReference>
<evidence type="ECO:0000256" key="1">
    <source>
        <dbReference type="ARBA" id="ARBA00004167"/>
    </source>
</evidence>
<dbReference type="OrthoDB" id="8481221at2"/>
<dbReference type="AlphaFoldDB" id="A0A4U1JC64"/>
<dbReference type="PROSITE" id="PS52015">
    <property type="entry name" value="TONB_CTD"/>
    <property type="match status" value="1"/>
</dbReference>
<dbReference type="Gene3D" id="3.30.1150.10">
    <property type="match status" value="1"/>
</dbReference>
<feature type="compositionally biased region" description="Basic and acidic residues" evidence="5">
    <location>
        <begin position="130"/>
        <end position="155"/>
    </location>
</feature>
<feature type="compositionally biased region" description="Gly residues" evidence="5">
    <location>
        <begin position="290"/>
        <end position="312"/>
    </location>
</feature>
<feature type="region of interest" description="Disordered" evidence="5">
    <location>
        <begin position="286"/>
        <end position="330"/>
    </location>
</feature>
<name>A0A4U1JC64_9BACT</name>
<keyword evidence="8" id="KW-1185">Reference proteome</keyword>
<gene>
    <name evidence="7" type="ORF">E8A74_16445</name>
</gene>
<evidence type="ECO:0000256" key="4">
    <source>
        <dbReference type="ARBA" id="ARBA00023136"/>
    </source>
</evidence>
<evidence type="ECO:0000259" key="6">
    <source>
        <dbReference type="PROSITE" id="PS52015"/>
    </source>
</evidence>
<accession>A0A4U1JC64</accession>
<keyword evidence="3" id="KW-1133">Transmembrane helix</keyword>
<dbReference type="EMBL" id="SSMQ01000015">
    <property type="protein sequence ID" value="TKD07881.1"/>
    <property type="molecule type" value="Genomic_DNA"/>
</dbReference>
<protein>
    <submittedName>
        <fullName evidence="7">TonB family protein</fullName>
    </submittedName>
</protein>
<feature type="region of interest" description="Disordered" evidence="5">
    <location>
        <begin position="78"/>
        <end position="118"/>
    </location>
</feature>
<evidence type="ECO:0000256" key="2">
    <source>
        <dbReference type="ARBA" id="ARBA00022692"/>
    </source>
</evidence>
<comment type="caution">
    <text evidence="7">The sequence shown here is derived from an EMBL/GenBank/DDBJ whole genome shotgun (WGS) entry which is preliminary data.</text>
</comment>
<comment type="subcellular location">
    <subcellularLocation>
        <location evidence="1">Membrane</location>
        <topology evidence="1">Single-pass membrane protein</topology>
    </subcellularLocation>
</comment>